<sequence>MPVDPLVFGIDPSLNSNSKIWILVATSDTDSKISEIRNAVVEARFENVVIDKELSMGISRESFDHVAIVCDSATNLTPLLGAAFEALRPKSKISVVCTTDNQNSSLKTQVTLAGFISISFPVVPHGSQVVAEKVAFSSTETVPLKLPAASTSKIDDDIIDERSLLAEEDFKKPDTAACGVTEEGKKKRACKNCTCGLAEEEAGVEQPVAKSSCGSCSLGDAFRCATCPYLGMPPFKAGETVKLNNIDDF</sequence>
<dbReference type="Proteomes" id="UP000887580">
    <property type="component" value="Unplaced"/>
</dbReference>
<protein>
    <submittedName>
        <fullName evidence="2">Anamorsin homolog</fullName>
    </submittedName>
</protein>
<proteinExistence type="predicted"/>
<organism evidence="1 2">
    <name type="scientific">Panagrolaimus sp. PS1159</name>
    <dbReference type="NCBI Taxonomy" id="55785"/>
    <lineage>
        <taxon>Eukaryota</taxon>
        <taxon>Metazoa</taxon>
        <taxon>Ecdysozoa</taxon>
        <taxon>Nematoda</taxon>
        <taxon>Chromadorea</taxon>
        <taxon>Rhabditida</taxon>
        <taxon>Tylenchina</taxon>
        <taxon>Panagrolaimomorpha</taxon>
        <taxon>Panagrolaimoidea</taxon>
        <taxon>Panagrolaimidae</taxon>
        <taxon>Panagrolaimus</taxon>
    </lineage>
</organism>
<evidence type="ECO:0000313" key="1">
    <source>
        <dbReference type="Proteomes" id="UP000887580"/>
    </source>
</evidence>
<evidence type="ECO:0000313" key="2">
    <source>
        <dbReference type="WBParaSite" id="PS1159_v2.g12111.t1"/>
    </source>
</evidence>
<reference evidence="2" key="1">
    <citation type="submission" date="2022-11" db="UniProtKB">
        <authorList>
            <consortium name="WormBaseParasite"/>
        </authorList>
    </citation>
    <scope>IDENTIFICATION</scope>
</reference>
<accession>A0AC35EYS0</accession>
<dbReference type="WBParaSite" id="PS1159_v2.g12111.t1">
    <property type="protein sequence ID" value="PS1159_v2.g12111.t1"/>
    <property type="gene ID" value="PS1159_v2.g12111"/>
</dbReference>
<name>A0AC35EYS0_9BILA</name>